<feature type="domain" description="Response regulatory" evidence="13">
    <location>
        <begin position="8"/>
        <end position="127"/>
    </location>
</feature>
<dbReference type="SMART" id="SM00086">
    <property type="entry name" value="PAC"/>
    <property type="match status" value="1"/>
</dbReference>
<evidence type="ECO:0000256" key="5">
    <source>
        <dbReference type="ARBA" id="ARBA00022679"/>
    </source>
</evidence>
<dbReference type="InterPro" id="IPR029016">
    <property type="entry name" value="GAF-like_dom_sf"/>
</dbReference>
<evidence type="ECO:0000256" key="9">
    <source>
        <dbReference type="PROSITE-ProRule" id="PRU00169"/>
    </source>
</evidence>
<dbReference type="CDD" id="cd16922">
    <property type="entry name" value="HATPase_EvgS-ArcB-TorS-like"/>
    <property type="match status" value="1"/>
</dbReference>
<feature type="modified residue" description="4-aspartylphosphate" evidence="9">
    <location>
        <position position="800"/>
    </location>
</feature>
<dbReference type="InterPro" id="IPR036097">
    <property type="entry name" value="HisK_dim/P_sf"/>
</dbReference>
<dbReference type="SMART" id="SM00065">
    <property type="entry name" value="GAF"/>
    <property type="match status" value="1"/>
</dbReference>
<dbReference type="InterPro" id="IPR001610">
    <property type="entry name" value="PAC"/>
</dbReference>
<dbReference type="InterPro" id="IPR005467">
    <property type="entry name" value="His_kinase_dom"/>
</dbReference>
<dbReference type="Pfam" id="PF01590">
    <property type="entry name" value="GAF"/>
    <property type="match status" value="1"/>
</dbReference>
<dbReference type="CDD" id="cd00082">
    <property type="entry name" value="HisKA"/>
    <property type="match status" value="1"/>
</dbReference>
<dbReference type="Gene3D" id="3.40.50.2300">
    <property type="match status" value="2"/>
</dbReference>
<dbReference type="PROSITE" id="PS50046">
    <property type="entry name" value="PHYTOCHROME_2"/>
    <property type="match status" value="1"/>
</dbReference>
<evidence type="ECO:0000256" key="3">
    <source>
        <dbReference type="ARBA" id="ARBA00012438"/>
    </source>
</evidence>
<dbReference type="PROSITE" id="PS50110">
    <property type="entry name" value="RESPONSE_REGULATORY"/>
    <property type="match status" value="2"/>
</dbReference>
<evidence type="ECO:0000313" key="16">
    <source>
        <dbReference type="Proteomes" id="UP000053372"/>
    </source>
</evidence>
<keyword evidence="5" id="KW-0808">Transferase</keyword>
<organism evidence="15 16">
    <name type="scientific">Mastigocoleus testarum BC008</name>
    <dbReference type="NCBI Taxonomy" id="371196"/>
    <lineage>
        <taxon>Bacteria</taxon>
        <taxon>Bacillati</taxon>
        <taxon>Cyanobacteriota</taxon>
        <taxon>Cyanophyceae</taxon>
        <taxon>Nostocales</taxon>
        <taxon>Hapalosiphonaceae</taxon>
        <taxon>Mastigocoleus</taxon>
    </lineage>
</organism>
<dbReference type="SUPFAM" id="SSF47384">
    <property type="entry name" value="Homodimeric domain of signal transducing histidine kinase"/>
    <property type="match status" value="1"/>
</dbReference>
<dbReference type="InterPro" id="IPR004358">
    <property type="entry name" value="Sig_transdc_His_kin-like_C"/>
</dbReference>
<dbReference type="SUPFAM" id="SSF55781">
    <property type="entry name" value="GAF domain-like"/>
    <property type="match status" value="1"/>
</dbReference>
<evidence type="ECO:0000256" key="1">
    <source>
        <dbReference type="ARBA" id="ARBA00000085"/>
    </source>
</evidence>
<dbReference type="InterPro" id="IPR003594">
    <property type="entry name" value="HATPase_dom"/>
</dbReference>
<dbReference type="GO" id="GO:0000155">
    <property type="term" value="F:phosphorelay sensor kinase activity"/>
    <property type="evidence" value="ECO:0007669"/>
    <property type="project" value="InterPro"/>
</dbReference>
<accession>A0A0V7ZZ36</accession>
<feature type="domain" description="Histidine kinase" evidence="12">
    <location>
        <begin position="479"/>
        <end position="726"/>
    </location>
</feature>
<dbReference type="Gene3D" id="3.30.450.20">
    <property type="entry name" value="PAS domain"/>
    <property type="match status" value="1"/>
</dbReference>
<comment type="catalytic activity">
    <reaction evidence="1">
        <text>ATP + protein L-histidine = ADP + protein N-phospho-L-histidine.</text>
        <dbReference type="EC" id="2.7.13.3"/>
    </reaction>
</comment>
<dbReference type="SMART" id="SM00387">
    <property type="entry name" value="HATPase_c"/>
    <property type="match status" value="1"/>
</dbReference>
<dbReference type="InterPro" id="IPR036890">
    <property type="entry name" value="HATPase_C_sf"/>
</dbReference>
<dbReference type="EC" id="2.7.13.3" evidence="3"/>
<dbReference type="RefSeq" id="WP_058183271.1">
    <property type="nucleotide sequence ID" value="NZ_LMTZ01000020.1"/>
</dbReference>
<evidence type="ECO:0000256" key="8">
    <source>
        <dbReference type="ARBA" id="ARBA00055745"/>
    </source>
</evidence>
<dbReference type="Pfam" id="PF00512">
    <property type="entry name" value="HisKA"/>
    <property type="match status" value="1"/>
</dbReference>
<dbReference type="CDD" id="cd00156">
    <property type="entry name" value="REC"/>
    <property type="match status" value="1"/>
</dbReference>
<feature type="coiled-coil region" evidence="10">
    <location>
        <begin position="439"/>
        <end position="472"/>
    </location>
</feature>
<dbReference type="PANTHER" id="PTHR43547">
    <property type="entry name" value="TWO-COMPONENT HISTIDINE KINASE"/>
    <property type="match status" value="1"/>
</dbReference>
<dbReference type="PRINTS" id="PR00344">
    <property type="entry name" value="BCTRLSENSOR"/>
</dbReference>
<dbReference type="Gene3D" id="3.30.450.40">
    <property type="match status" value="1"/>
</dbReference>
<keyword evidence="10" id="KW-0175">Coiled coil</keyword>
<dbReference type="CDD" id="cd17580">
    <property type="entry name" value="REC_2_DhkD-like"/>
    <property type="match status" value="1"/>
</dbReference>
<dbReference type="SMART" id="SM00388">
    <property type="entry name" value="HisKA"/>
    <property type="match status" value="1"/>
</dbReference>
<evidence type="ECO:0000259" key="13">
    <source>
        <dbReference type="PROSITE" id="PS50110"/>
    </source>
</evidence>
<dbReference type="AlphaFoldDB" id="A0A0V7ZZ36"/>
<dbReference type="PROSITE" id="PS50113">
    <property type="entry name" value="PAC"/>
    <property type="match status" value="1"/>
</dbReference>
<protein>
    <recommendedName>
        <fullName evidence="3">histidine kinase</fullName>
        <ecNumber evidence="3">2.7.13.3</ecNumber>
    </recommendedName>
</protein>
<evidence type="ECO:0000313" key="15">
    <source>
        <dbReference type="EMBL" id="KST69558.1"/>
    </source>
</evidence>
<keyword evidence="4 9" id="KW-0597">Phosphoprotein</keyword>
<dbReference type="NCBIfam" id="TIGR00229">
    <property type="entry name" value="sensory_box"/>
    <property type="match status" value="1"/>
</dbReference>
<dbReference type="CDD" id="cd00130">
    <property type="entry name" value="PAS"/>
    <property type="match status" value="1"/>
</dbReference>
<dbReference type="InterPro" id="IPR013655">
    <property type="entry name" value="PAS_fold_3"/>
</dbReference>
<dbReference type="SUPFAM" id="SSF52172">
    <property type="entry name" value="CheY-like"/>
    <property type="match status" value="2"/>
</dbReference>
<dbReference type="SMART" id="SM00448">
    <property type="entry name" value="REC"/>
    <property type="match status" value="2"/>
</dbReference>
<dbReference type="InterPro" id="IPR016132">
    <property type="entry name" value="Phyto_chromo_attachment"/>
</dbReference>
<dbReference type="Pfam" id="PF00072">
    <property type="entry name" value="Response_reg"/>
    <property type="match status" value="2"/>
</dbReference>
<dbReference type="SUPFAM" id="SSF55874">
    <property type="entry name" value="ATPase domain of HSP90 chaperone/DNA topoisomerase II/histidine kinase"/>
    <property type="match status" value="1"/>
</dbReference>
<feature type="domain" description="PAC" evidence="14">
    <location>
        <begin position="215"/>
        <end position="267"/>
    </location>
</feature>
<dbReference type="InterPro" id="IPR003661">
    <property type="entry name" value="HisK_dim/P_dom"/>
</dbReference>
<comment type="similarity">
    <text evidence="2">In the N-terminal section; belongs to the phytochrome family.</text>
</comment>
<dbReference type="OrthoDB" id="567960at2"/>
<dbReference type="InterPro" id="IPR000700">
    <property type="entry name" value="PAS-assoc_C"/>
</dbReference>
<dbReference type="PROSITE" id="PS50109">
    <property type="entry name" value="HIS_KIN"/>
    <property type="match status" value="1"/>
</dbReference>
<keyword evidence="6" id="KW-0418">Kinase</keyword>
<name>A0A0V7ZZ36_9CYAN</name>
<dbReference type="SUPFAM" id="SSF55785">
    <property type="entry name" value="PYP-like sensor domain (PAS domain)"/>
    <property type="match status" value="1"/>
</dbReference>
<proteinExistence type="inferred from homology"/>
<dbReference type="InterPro" id="IPR011006">
    <property type="entry name" value="CheY-like_superfamily"/>
</dbReference>
<evidence type="ECO:0000256" key="2">
    <source>
        <dbReference type="ARBA" id="ARBA00006402"/>
    </source>
</evidence>
<evidence type="ECO:0000259" key="12">
    <source>
        <dbReference type="PROSITE" id="PS50109"/>
    </source>
</evidence>
<dbReference type="Gene3D" id="1.10.287.130">
    <property type="match status" value="1"/>
</dbReference>
<dbReference type="Pfam" id="PF02518">
    <property type="entry name" value="HATPase_c"/>
    <property type="match status" value="1"/>
</dbReference>
<comment type="caution">
    <text evidence="15">The sequence shown here is derived from an EMBL/GenBank/DDBJ whole genome shotgun (WGS) entry which is preliminary data.</text>
</comment>
<evidence type="ECO:0000256" key="4">
    <source>
        <dbReference type="ARBA" id="ARBA00022553"/>
    </source>
</evidence>
<comment type="function">
    <text evidence="8">Photoreceptor which exists in two forms that are reversibly interconvertible by light: the R form that absorbs maximally in the red region of the spectrum and the FR form that absorbs maximally in the far-red region.</text>
</comment>
<sequence length="873" mass="99387">MSKIKRRTILIIDDCLEDRETYRRYLTRDRNYDYVILEAELGSEGLELWRKHQLDGVLLDYLLPDINGIEFLEELQKETQLNNLPVVMLTGQGDESVAVKAMKAGASDYIIKGKTTAEELRLAINSAIDKFNLRAQLRKSQDRLELALDTAVMGTWEWNLQTNSFICSQLLAQVLDISENTCLATYQSFLEIIIPEDRDIVDRSIRYAISHKSEYQLEFRHFRRDGSIAWIESRGKIYCDRRNEPLRAIATFTDITEAKNQEQEIQKFFLQERLVYQIAQQVRQSLNLKEILETTVNQVRLFLNCDRVVIFQFTLPDWNGRVLTESVGSGWLAILGKEIYDPCFATNWVEKYKRGRVQKVENIHDGKLTPCHVDLLAQFQVQANLVVPILEAENLWGLLIAHQCSKPRQWQDLEISLLRQLATQVGIAIQQSLLFDQVKTELSERKKTQEDLQNSLQREQFLREEAEKANRIKDEFLAILSHELRSPLNPILGWSKILLKDRKLDDKRKKQALQIIERNAKIQSQLIEDLLDISRILRGKLKLEAEEISLVRIISSALETVRLSAEAKDIDLRFLVDTSQQLNSSNLTEVINTESELWETGIEYNNPAYLVLGDSARLQQIVWNLLSNGVKFTPKGGKLTVQLKAVESQAQVIVTDTGKGITQEFLPHVFDYFRQADSATTRRFGGLGLGLAIVRYLVEMHGGTVKADSLGKDQGATFTVCFPLLEVAKTKENDNSLSTDQIESHNLEGLRILVVDDELDSREFISFVLEQDGAEVTTAKSALEALQIFPNLQADLLVSDIGMPEMDGYMLLREIRSMQPEEGGNIPAIALTAYAGELDRKQALSVGFHSHVAKPVEPDNFISVVLKLINKSV</sequence>
<dbReference type="InterPro" id="IPR000014">
    <property type="entry name" value="PAS"/>
</dbReference>
<dbReference type="EMBL" id="LMTZ01000020">
    <property type="protein sequence ID" value="KST69558.1"/>
    <property type="molecule type" value="Genomic_DNA"/>
</dbReference>
<feature type="modified residue" description="4-aspartylphosphate" evidence="9">
    <location>
        <position position="60"/>
    </location>
</feature>
<dbReference type="InterPro" id="IPR003018">
    <property type="entry name" value="GAF"/>
</dbReference>
<gene>
    <name evidence="15" type="ORF">BC008_04460</name>
</gene>
<feature type="domain" description="Response regulatory" evidence="13">
    <location>
        <begin position="751"/>
        <end position="869"/>
    </location>
</feature>
<evidence type="ECO:0000256" key="6">
    <source>
        <dbReference type="ARBA" id="ARBA00022777"/>
    </source>
</evidence>
<dbReference type="InterPro" id="IPR035965">
    <property type="entry name" value="PAS-like_dom_sf"/>
</dbReference>
<feature type="domain" description="Phytochrome chromophore attachment site" evidence="11">
    <location>
        <begin position="287"/>
        <end position="424"/>
    </location>
</feature>
<dbReference type="PANTHER" id="PTHR43547:SF2">
    <property type="entry name" value="HYBRID SIGNAL TRANSDUCTION HISTIDINE KINASE C"/>
    <property type="match status" value="1"/>
</dbReference>
<evidence type="ECO:0000259" key="14">
    <source>
        <dbReference type="PROSITE" id="PS50113"/>
    </source>
</evidence>
<keyword evidence="7" id="KW-0902">Two-component regulatory system</keyword>
<evidence type="ECO:0000256" key="7">
    <source>
        <dbReference type="ARBA" id="ARBA00023012"/>
    </source>
</evidence>
<dbReference type="InterPro" id="IPR001789">
    <property type="entry name" value="Sig_transdc_resp-reg_receiver"/>
</dbReference>
<evidence type="ECO:0000256" key="10">
    <source>
        <dbReference type="SAM" id="Coils"/>
    </source>
</evidence>
<dbReference type="Gene3D" id="3.30.565.10">
    <property type="entry name" value="Histidine kinase-like ATPase, C-terminal domain"/>
    <property type="match status" value="1"/>
</dbReference>
<evidence type="ECO:0000259" key="11">
    <source>
        <dbReference type="PROSITE" id="PS50046"/>
    </source>
</evidence>
<dbReference type="Pfam" id="PF08447">
    <property type="entry name" value="PAS_3"/>
    <property type="match status" value="1"/>
</dbReference>
<keyword evidence="16" id="KW-1185">Reference proteome</keyword>
<dbReference type="FunFam" id="3.30.565.10:FF:000006">
    <property type="entry name" value="Sensor histidine kinase WalK"/>
    <property type="match status" value="1"/>
</dbReference>
<reference evidence="15 16" key="1">
    <citation type="journal article" date="2015" name="Genome Announc.">
        <title>Draft Genome of the Euendolithic (true boring) Cyanobacterium Mastigocoleus testarum strain BC008.</title>
        <authorList>
            <person name="Guida B.S."/>
            <person name="Garcia-Pichel F."/>
        </authorList>
    </citation>
    <scope>NUCLEOTIDE SEQUENCE [LARGE SCALE GENOMIC DNA]</scope>
    <source>
        <strain evidence="15 16">BC008</strain>
    </source>
</reference>
<dbReference type="Proteomes" id="UP000053372">
    <property type="component" value="Unassembled WGS sequence"/>
</dbReference>